<evidence type="ECO:0000313" key="3">
    <source>
        <dbReference type="EMBL" id="MQP13239.1"/>
    </source>
</evidence>
<gene>
    <name evidence="4" type="ORF">CFT61_09000</name>
    <name evidence="3" type="ORF">F7D25_02185</name>
    <name evidence="2" type="ORF">F7D57_02290</name>
</gene>
<dbReference type="RefSeq" id="WP_089544102.1">
    <property type="nucleotide sequence ID" value="NZ_NMPZ01000012.1"/>
</dbReference>
<protein>
    <submittedName>
        <fullName evidence="3">GLPGLI family protein</fullName>
    </submittedName>
</protein>
<dbReference type="Pfam" id="PF09697">
    <property type="entry name" value="Porph_ging"/>
    <property type="match status" value="1"/>
</dbReference>
<dbReference type="Proteomes" id="UP000405805">
    <property type="component" value="Unassembled WGS sequence"/>
</dbReference>
<dbReference type="EMBL" id="VZAH01000019">
    <property type="protein sequence ID" value="MQP13239.1"/>
    <property type="molecule type" value="Genomic_DNA"/>
</dbReference>
<name>A0A229I6N0_9BACT</name>
<dbReference type="OrthoDB" id="1440774at2"/>
<dbReference type="Proteomes" id="UP000477980">
    <property type="component" value="Unassembled WGS sequence"/>
</dbReference>
<evidence type="ECO:0000313" key="2">
    <source>
        <dbReference type="EMBL" id="MQO08570.1"/>
    </source>
</evidence>
<proteinExistence type="predicted"/>
<organism evidence="3 7">
    <name type="scientific">Segatella copri</name>
    <dbReference type="NCBI Taxonomy" id="165179"/>
    <lineage>
        <taxon>Bacteria</taxon>
        <taxon>Pseudomonadati</taxon>
        <taxon>Bacteroidota</taxon>
        <taxon>Bacteroidia</taxon>
        <taxon>Bacteroidales</taxon>
        <taxon>Prevotellaceae</taxon>
        <taxon>Segatella</taxon>
    </lineage>
</organism>
<feature type="chain" id="PRO_5041532422" evidence="1">
    <location>
        <begin position="20"/>
        <end position="278"/>
    </location>
</feature>
<sequence length="278" mass="31749">MRRITLLLAAILTVCSLNAQKGNKNEKVVNIDKVNYRITYNGKMVPDTTTVPYNYWESEMRLDIGSKTTHFYDRTKQISDSIMDEQAKTGQYDMSKIPRGGRIHWEFYKNYPSKGQTTLLDKVLGNYYQCTEQLEVPNWQLIPDSTTTIIGYKCLLAKALFKGRTWYAWYSEDIPISEGPWKISGLPGLVLLAYDQNKQYIFNAIGMSTLNGTESITFTEKAREKVTQKELREAKHKFDGAEALKATARKTGFTFKKLPEGAIKALNRSNKGNPIELE</sequence>
<dbReference type="EMBL" id="NMPZ01000012">
    <property type="protein sequence ID" value="OXL43859.1"/>
    <property type="molecule type" value="Genomic_DNA"/>
</dbReference>
<keyword evidence="1" id="KW-0732">Signal</keyword>
<accession>A0A229I6N0</accession>
<evidence type="ECO:0000313" key="5">
    <source>
        <dbReference type="Proteomes" id="UP000215155"/>
    </source>
</evidence>
<evidence type="ECO:0000256" key="1">
    <source>
        <dbReference type="SAM" id="SignalP"/>
    </source>
</evidence>
<reference evidence="4 5" key="1">
    <citation type="submission" date="2017-07" db="EMBL/GenBank/DDBJ databases">
        <title>Draft genome sequence of Prevotella copri isolated from the gut of healthy adult Indian.</title>
        <authorList>
            <person name="Das B."/>
            <person name="Bag S."/>
            <person name="Ghosh T.S."/>
        </authorList>
    </citation>
    <scope>NUCLEOTIDE SEQUENCE [LARGE SCALE GENOMIC DNA]</scope>
    <source>
        <strain evidence="4 5">Indica</strain>
    </source>
</reference>
<evidence type="ECO:0000313" key="4">
    <source>
        <dbReference type="EMBL" id="OXL43859.1"/>
    </source>
</evidence>
<dbReference type="AlphaFoldDB" id="A0A229I6N0"/>
<feature type="signal peptide" evidence="1">
    <location>
        <begin position="1"/>
        <end position="19"/>
    </location>
</feature>
<dbReference type="Proteomes" id="UP000215155">
    <property type="component" value="Unassembled WGS sequence"/>
</dbReference>
<dbReference type="NCBIfam" id="TIGR01200">
    <property type="entry name" value="GLPGLI"/>
    <property type="match status" value="1"/>
</dbReference>
<comment type="caution">
    <text evidence="3">The sequence shown here is derived from an EMBL/GenBank/DDBJ whole genome shotgun (WGS) entry which is preliminary data.</text>
</comment>
<evidence type="ECO:0000313" key="6">
    <source>
        <dbReference type="Proteomes" id="UP000405805"/>
    </source>
</evidence>
<dbReference type="EMBL" id="VZBP01000042">
    <property type="protein sequence ID" value="MQO08570.1"/>
    <property type="molecule type" value="Genomic_DNA"/>
</dbReference>
<dbReference type="InterPro" id="IPR005901">
    <property type="entry name" value="GLPGLI"/>
</dbReference>
<evidence type="ECO:0000313" key="7">
    <source>
        <dbReference type="Proteomes" id="UP000477980"/>
    </source>
</evidence>
<reference evidence="6 7" key="2">
    <citation type="submission" date="2019-09" db="EMBL/GenBank/DDBJ databases">
        <title>Distinct polysaccharide growth profiles of human intestinal Prevotella copri isolates.</title>
        <authorList>
            <person name="Fehlner-Peach H."/>
            <person name="Magnabosco C."/>
            <person name="Raghavan V."/>
            <person name="Scher J.U."/>
            <person name="Tett A."/>
            <person name="Cox L.M."/>
            <person name="Gottsegen C."/>
            <person name="Watters A."/>
            <person name="Wiltshire- Gordon J.D."/>
            <person name="Segata N."/>
            <person name="Bonneau R."/>
            <person name="Littman D.R."/>
        </authorList>
    </citation>
    <scope>NUCLEOTIDE SEQUENCE [LARGE SCALE GENOMIC DNA]</scope>
    <source>
        <strain evidence="6">iA624</strain>
        <strain evidence="2">IA624</strain>
        <strain evidence="3">IAA917</strain>
        <strain evidence="7">iAA917</strain>
    </source>
</reference>